<feature type="compositionally biased region" description="Acidic residues" evidence="4">
    <location>
        <begin position="693"/>
        <end position="707"/>
    </location>
</feature>
<proteinExistence type="predicted"/>
<protein>
    <recommendedName>
        <fullName evidence="5">Transcription factor spt8 beta-propeller domain-containing protein</fullName>
    </recommendedName>
</protein>
<dbReference type="SUPFAM" id="SSF53335">
    <property type="entry name" value="S-adenosyl-L-methionine-dependent methyltransferases"/>
    <property type="match status" value="1"/>
</dbReference>
<dbReference type="InterPro" id="IPR001680">
    <property type="entry name" value="WD40_rpt"/>
</dbReference>
<dbReference type="CDD" id="cd02440">
    <property type="entry name" value="AdoMet_MTases"/>
    <property type="match status" value="1"/>
</dbReference>
<dbReference type="Pfam" id="PF13489">
    <property type="entry name" value="Methyltransf_23"/>
    <property type="match status" value="1"/>
</dbReference>
<feature type="compositionally biased region" description="Polar residues" evidence="4">
    <location>
        <begin position="346"/>
        <end position="358"/>
    </location>
</feature>
<dbReference type="InterPro" id="IPR029063">
    <property type="entry name" value="SAM-dependent_MTases_sf"/>
</dbReference>
<evidence type="ECO:0000259" key="5">
    <source>
        <dbReference type="Pfam" id="PF23798"/>
    </source>
</evidence>
<dbReference type="PANTHER" id="PTHR19848">
    <property type="entry name" value="WD40 REPEAT PROTEIN"/>
    <property type="match status" value="1"/>
</dbReference>
<dbReference type="SUPFAM" id="SSF50978">
    <property type="entry name" value="WD40 repeat-like"/>
    <property type="match status" value="1"/>
</dbReference>
<dbReference type="EMBL" id="BPWL01000007">
    <property type="protein sequence ID" value="GJJ12113.1"/>
    <property type="molecule type" value="Genomic_DNA"/>
</dbReference>
<dbReference type="AlphaFoldDB" id="A0AAV5AG55"/>
<evidence type="ECO:0000256" key="2">
    <source>
        <dbReference type="ARBA" id="ARBA00022737"/>
    </source>
</evidence>
<feature type="region of interest" description="Disordered" evidence="4">
    <location>
        <begin position="346"/>
        <end position="434"/>
    </location>
</feature>
<feature type="compositionally biased region" description="Low complexity" evidence="4">
    <location>
        <begin position="670"/>
        <end position="684"/>
    </location>
</feature>
<reference evidence="6" key="1">
    <citation type="submission" date="2021-10" db="EMBL/GenBank/DDBJ databases">
        <title>De novo Genome Assembly of Clathrus columnatus (Basidiomycota, Fungi) Using Illumina and Nanopore Sequence Data.</title>
        <authorList>
            <person name="Ogiso-Tanaka E."/>
            <person name="Itagaki H."/>
            <person name="Hosoya T."/>
            <person name="Hosaka K."/>
        </authorList>
    </citation>
    <scope>NUCLEOTIDE SEQUENCE</scope>
    <source>
        <strain evidence="6">MO-923</strain>
    </source>
</reference>
<feature type="domain" description="Transcription factor spt8 beta-propeller" evidence="5">
    <location>
        <begin position="141"/>
        <end position="384"/>
    </location>
</feature>
<dbReference type="InterPro" id="IPR036322">
    <property type="entry name" value="WD40_repeat_dom_sf"/>
</dbReference>
<feature type="repeat" description="WD" evidence="3">
    <location>
        <begin position="270"/>
        <end position="311"/>
    </location>
</feature>
<sequence length="1012" mass="111624">MVHSDSEEIDGFGNEKEEDLENDNDGEIDETDADGELDVDGEADSDGDEESGSEEEDSDDGDEENEEDEVGEDIENDDEDDDEEVTAEDSQQPAIIVSQGQIKKSPSPVARRSLSPAFLRRSLLYPQFPSNVKACAVEAICALPHPVATHSLASSLCMTHLLTGSEDGYIRDYDVYTACNGKNFLSQPQRQHCGIQEGAIKAPVARMWWENPLHPPGQPDDNPVGQTFSPVYSLLMHSDALWGLSGTSACNGSINLFTIRHDPGQVVHSMAGHLGPVSAMTMTYDEQGFISAGWDGNAIQWDLNTGQKVRTYAHGSQLSAIAMRPLSGPYVPEPTNRLLFSADQKIGSTDTESNQQDMIGQGQDVDKNVTTTKIPETETETKSEASYDPLFDEPEPENGQQRDQGSQRPVESQQYQHHLSTKEENDSVLSLPRPNSEVPAVPKLPAVQAGLVPLSKKAAIPPLDPATYSKYSTDILLVASIDGQVVLWDRRAHPTRGVGRLEMSERCPPWCLSACWSYDGSHIYAGRRNGTIDMWDTRILGKTSRDTPKLLKTLRNPLSSGPVSAVVAFPDGSHVACATKMKVYSASLDNIRLWNVSEASEGDSTRRATPAFKIIAGHHGGIISQLLIDVGAKMMVSLKIIISQLTVIQRLVSSRQSSADHSKLLCDVDSIPPKSPSTSSSSSSKDQQTVESEPPETEAEEDEDEDNILTPERRKQFFKMAHGRRVSSTAKQYPLPLDKDEIKRMDIEHRLLRFVYGGGNYVGPVNDVLAPTHCRQRRILDCGTGTGVWACEMADEFPHVQVIGVDVAPIQPDFEIYDITEGRRLLPYESGYFDLVHMRSIHTGVSNYAALLREARRVLRPGGLLILAEIDNTPRTDSKQPIPSGSEGGAPGWHAFWTEYRRCAIHRGIDVSVPNRLRPLIQQTRGFERIVAQEALLPIGFWHRDPLLLTIGQLAWMDYDILLTSLRPLLLENSSLMPESVDELISAAQTDLYYPEIHPNVCLHIVYAIKSG</sequence>
<evidence type="ECO:0000313" key="6">
    <source>
        <dbReference type="EMBL" id="GJJ12113.1"/>
    </source>
</evidence>
<accession>A0AAV5AG55</accession>
<keyword evidence="2" id="KW-0677">Repeat</keyword>
<evidence type="ECO:0000256" key="1">
    <source>
        <dbReference type="ARBA" id="ARBA00022574"/>
    </source>
</evidence>
<dbReference type="Pfam" id="PF23798">
    <property type="entry name" value="Beta-prop_SPT8"/>
    <property type="match status" value="2"/>
</dbReference>
<name>A0AAV5AG55_9AGAM</name>
<comment type="caution">
    <text evidence="6">The sequence shown here is derived from an EMBL/GenBank/DDBJ whole genome shotgun (WGS) entry which is preliminary data.</text>
</comment>
<feature type="compositionally biased region" description="Acidic residues" evidence="4">
    <location>
        <begin position="16"/>
        <end position="87"/>
    </location>
</feature>
<dbReference type="Gene3D" id="3.40.50.150">
    <property type="entry name" value="Vaccinia Virus protein VP39"/>
    <property type="match status" value="1"/>
</dbReference>
<feature type="domain" description="Transcription factor spt8 beta-propeller" evidence="5">
    <location>
        <begin position="471"/>
        <end position="637"/>
    </location>
</feature>
<feature type="compositionally biased region" description="Basic and acidic residues" evidence="4">
    <location>
        <begin position="375"/>
        <end position="385"/>
    </location>
</feature>
<dbReference type="Gene3D" id="2.130.10.10">
    <property type="entry name" value="YVTN repeat-like/Quinoprotein amine dehydrogenase"/>
    <property type="match status" value="2"/>
</dbReference>
<evidence type="ECO:0000313" key="7">
    <source>
        <dbReference type="Proteomes" id="UP001050691"/>
    </source>
</evidence>
<dbReference type="InterPro" id="IPR015943">
    <property type="entry name" value="WD40/YVTN_repeat-like_dom_sf"/>
</dbReference>
<feature type="compositionally biased region" description="Polar residues" evidence="4">
    <location>
        <begin position="398"/>
        <end position="418"/>
    </location>
</feature>
<dbReference type="Proteomes" id="UP001050691">
    <property type="component" value="Unassembled WGS sequence"/>
</dbReference>
<gene>
    <name evidence="6" type="ORF">Clacol_006354</name>
</gene>
<dbReference type="PROSITE" id="PS50082">
    <property type="entry name" value="WD_REPEATS_2"/>
    <property type="match status" value="1"/>
</dbReference>
<dbReference type="InterPro" id="IPR057544">
    <property type="entry name" value="Beta-prop_SPT8"/>
</dbReference>
<dbReference type="SMART" id="SM00320">
    <property type="entry name" value="WD40"/>
    <property type="match status" value="5"/>
</dbReference>
<keyword evidence="7" id="KW-1185">Reference proteome</keyword>
<keyword evidence="1 3" id="KW-0853">WD repeat</keyword>
<feature type="region of interest" description="Disordered" evidence="4">
    <location>
        <begin position="1"/>
        <end position="110"/>
    </location>
</feature>
<organism evidence="6 7">
    <name type="scientific">Clathrus columnatus</name>
    <dbReference type="NCBI Taxonomy" id="1419009"/>
    <lineage>
        <taxon>Eukaryota</taxon>
        <taxon>Fungi</taxon>
        <taxon>Dikarya</taxon>
        <taxon>Basidiomycota</taxon>
        <taxon>Agaricomycotina</taxon>
        <taxon>Agaricomycetes</taxon>
        <taxon>Phallomycetidae</taxon>
        <taxon>Phallales</taxon>
        <taxon>Clathraceae</taxon>
        <taxon>Clathrus</taxon>
    </lineage>
</organism>
<feature type="region of interest" description="Disordered" evidence="4">
    <location>
        <begin position="663"/>
        <end position="711"/>
    </location>
</feature>
<evidence type="ECO:0000256" key="4">
    <source>
        <dbReference type="SAM" id="MobiDB-lite"/>
    </source>
</evidence>
<evidence type="ECO:0000256" key="3">
    <source>
        <dbReference type="PROSITE-ProRule" id="PRU00221"/>
    </source>
</evidence>
<dbReference type="PANTHER" id="PTHR19848:SF8">
    <property type="entry name" value="F-BOX AND WD REPEAT DOMAIN CONTAINING 7"/>
    <property type="match status" value="1"/>
</dbReference>